<evidence type="ECO:0000313" key="1">
    <source>
        <dbReference type="EMBL" id="GLY56470.1"/>
    </source>
</evidence>
<protein>
    <submittedName>
        <fullName evidence="1">Uncharacterized protein</fullName>
    </submittedName>
</protein>
<sequence>MGELMNNQIAMANLLDHASVYTGTPGELRPRAIAHRGGTFIARPAPDSAPRTNPV</sequence>
<name>A0AAV5P3J5_CELCE</name>
<dbReference type="Proteomes" id="UP001165168">
    <property type="component" value="Unassembled WGS sequence"/>
</dbReference>
<dbReference type="AlphaFoldDB" id="A0AAV5P3J5"/>
<dbReference type="RefSeq" id="WP_021482082.1">
    <property type="nucleotide sequence ID" value="NZ_JAAMSM010000540.1"/>
</dbReference>
<reference evidence="1" key="1">
    <citation type="submission" date="2023-03" db="EMBL/GenBank/DDBJ databases">
        <title>Cellulosimicrobium cellulans NBRC 103059.</title>
        <authorList>
            <person name="Ichikawa N."/>
            <person name="Sato H."/>
            <person name="Tonouchi N."/>
        </authorList>
    </citation>
    <scope>NUCLEOTIDE SEQUENCE</scope>
    <source>
        <strain evidence="1">NBRC 103059</strain>
    </source>
</reference>
<dbReference type="EMBL" id="BSTG01000001">
    <property type="protein sequence ID" value="GLY56470.1"/>
    <property type="molecule type" value="Genomic_DNA"/>
</dbReference>
<gene>
    <name evidence="1" type="ORF">Ccel01_10720</name>
</gene>
<organism evidence="1 2">
    <name type="scientific">Cellulosimicrobium cellulans</name>
    <name type="common">Arthrobacter luteus</name>
    <dbReference type="NCBI Taxonomy" id="1710"/>
    <lineage>
        <taxon>Bacteria</taxon>
        <taxon>Bacillati</taxon>
        <taxon>Actinomycetota</taxon>
        <taxon>Actinomycetes</taxon>
        <taxon>Micrococcales</taxon>
        <taxon>Promicromonosporaceae</taxon>
        <taxon>Cellulosimicrobium</taxon>
    </lineage>
</organism>
<accession>A0AAV5P3J5</accession>
<comment type="caution">
    <text evidence="1">The sequence shown here is derived from an EMBL/GenBank/DDBJ whole genome shotgun (WGS) entry which is preliminary data.</text>
</comment>
<evidence type="ECO:0000313" key="2">
    <source>
        <dbReference type="Proteomes" id="UP001165168"/>
    </source>
</evidence>
<proteinExistence type="predicted"/>